<accession>A0A5C3M5W0</accession>
<gene>
    <name evidence="1" type="ORF">BDQ12DRAFT_721559</name>
</gene>
<dbReference type="AlphaFoldDB" id="A0A5C3M5W0"/>
<dbReference type="Proteomes" id="UP000308652">
    <property type="component" value="Unassembled WGS sequence"/>
</dbReference>
<sequence>MPLLLFSEDNLSHQSVSDHGIGPVDGEVDDKSLFQLIHAAVHAQRSRAQEGNVYVHYRPSSLTSNETVYLGPHRDLYKHEAQTLMLLNTSLVIHNSETGLSVTLYGHFAGIFYAVSEEANPLPTTEEPSTLEPNGDLACPQYPDRHDYSSIYYFYQNYMAPFFHECFHPQLLPQSMGIHPPLLLPAVCPPGQITEFSSSITDPHAPYVNNLMEQSGPIE</sequence>
<name>A0A5C3M5W0_9AGAR</name>
<evidence type="ECO:0000313" key="1">
    <source>
        <dbReference type="EMBL" id="TFK40083.1"/>
    </source>
</evidence>
<proteinExistence type="predicted"/>
<keyword evidence="2" id="KW-1185">Reference proteome</keyword>
<dbReference type="EMBL" id="ML213597">
    <property type="protein sequence ID" value="TFK40083.1"/>
    <property type="molecule type" value="Genomic_DNA"/>
</dbReference>
<protein>
    <submittedName>
        <fullName evidence="1">Uncharacterized protein</fullName>
    </submittedName>
</protein>
<evidence type="ECO:0000313" key="2">
    <source>
        <dbReference type="Proteomes" id="UP000308652"/>
    </source>
</evidence>
<organism evidence="1 2">
    <name type="scientific">Crucibulum laeve</name>
    <dbReference type="NCBI Taxonomy" id="68775"/>
    <lineage>
        <taxon>Eukaryota</taxon>
        <taxon>Fungi</taxon>
        <taxon>Dikarya</taxon>
        <taxon>Basidiomycota</taxon>
        <taxon>Agaricomycotina</taxon>
        <taxon>Agaricomycetes</taxon>
        <taxon>Agaricomycetidae</taxon>
        <taxon>Agaricales</taxon>
        <taxon>Agaricineae</taxon>
        <taxon>Nidulariaceae</taxon>
        <taxon>Crucibulum</taxon>
    </lineage>
</organism>
<reference evidence="1 2" key="1">
    <citation type="journal article" date="2019" name="Nat. Ecol. Evol.">
        <title>Megaphylogeny resolves global patterns of mushroom evolution.</title>
        <authorList>
            <person name="Varga T."/>
            <person name="Krizsan K."/>
            <person name="Foldi C."/>
            <person name="Dima B."/>
            <person name="Sanchez-Garcia M."/>
            <person name="Sanchez-Ramirez S."/>
            <person name="Szollosi G.J."/>
            <person name="Szarkandi J.G."/>
            <person name="Papp V."/>
            <person name="Albert L."/>
            <person name="Andreopoulos W."/>
            <person name="Angelini C."/>
            <person name="Antonin V."/>
            <person name="Barry K.W."/>
            <person name="Bougher N.L."/>
            <person name="Buchanan P."/>
            <person name="Buyck B."/>
            <person name="Bense V."/>
            <person name="Catcheside P."/>
            <person name="Chovatia M."/>
            <person name="Cooper J."/>
            <person name="Damon W."/>
            <person name="Desjardin D."/>
            <person name="Finy P."/>
            <person name="Geml J."/>
            <person name="Haridas S."/>
            <person name="Hughes K."/>
            <person name="Justo A."/>
            <person name="Karasinski D."/>
            <person name="Kautmanova I."/>
            <person name="Kiss B."/>
            <person name="Kocsube S."/>
            <person name="Kotiranta H."/>
            <person name="LaButti K.M."/>
            <person name="Lechner B.E."/>
            <person name="Liimatainen K."/>
            <person name="Lipzen A."/>
            <person name="Lukacs Z."/>
            <person name="Mihaltcheva S."/>
            <person name="Morgado L.N."/>
            <person name="Niskanen T."/>
            <person name="Noordeloos M.E."/>
            <person name="Ohm R.A."/>
            <person name="Ortiz-Santana B."/>
            <person name="Ovrebo C."/>
            <person name="Racz N."/>
            <person name="Riley R."/>
            <person name="Savchenko A."/>
            <person name="Shiryaev A."/>
            <person name="Soop K."/>
            <person name="Spirin V."/>
            <person name="Szebenyi C."/>
            <person name="Tomsovsky M."/>
            <person name="Tulloss R.E."/>
            <person name="Uehling J."/>
            <person name="Grigoriev I.V."/>
            <person name="Vagvolgyi C."/>
            <person name="Papp T."/>
            <person name="Martin F.M."/>
            <person name="Miettinen O."/>
            <person name="Hibbett D.S."/>
            <person name="Nagy L.G."/>
        </authorList>
    </citation>
    <scope>NUCLEOTIDE SEQUENCE [LARGE SCALE GENOMIC DNA]</scope>
    <source>
        <strain evidence="1 2">CBS 166.37</strain>
    </source>
</reference>